<gene>
    <name evidence="1" type="ORF">EDWATA_02013</name>
</gene>
<name>D4F5I6_EDWTA</name>
<organism evidence="1 2">
    <name type="scientific">Edwardsiella tarda ATCC 23685</name>
    <dbReference type="NCBI Taxonomy" id="500638"/>
    <lineage>
        <taxon>Bacteria</taxon>
        <taxon>Pseudomonadati</taxon>
        <taxon>Pseudomonadota</taxon>
        <taxon>Gammaproteobacteria</taxon>
        <taxon>Enterobacterales</taxon>
        <taxon>Hafniaceae</taxon>
        <taxon>Edwardsiella</taxon>
    </lineage>
</organism>
<accession>D4F5I6</accession>
<sequence>MRVVFSFISKNPLRLIQLYWLAAEAHTEASHFCQTLPRLTMTTHNNALDYYM</sequence>
<proteinExistence type="predicted"/>
<comment type="caution">
    <text evidence="1">The sequence shown here is derived from an EMBL/GenBank/DDBJ whole genome shotgun (WGS) entry which is preliminary data.</text>
</comment>
<dbReference type="HOGENOM" id="CLU_3079345_0_0_6"/>
<dbReference type="AlphaFoldDB" id="D4F5I6"/>
<protein>
    <submittedName>
        <fullName evidence="1">Uncharacterized protein</fullName>
    </submittedName>
</protein>
<dbReference type="Proteomes" id="UP000003692">
    <property type="component" value="Unassembled WGS sequence"/>
</dbReference>
<reference evidence="1 2" key="1">
    <citation type="submission" date="2010-02" db="EMBL/GenBank/DDBJ databases">
        <authorList>
            <person name="Weinstock G."/>
            <person name="Sodergren E."/>
            <person name="Clifton S."/>
            <person name="Fulton L."/>
            <person name="Fulton B."/>
            <person name="Courtney L."/>
            <person name="Fronick C."/>
            <person name="Harrison M."/>
            <person name="Strong C."/>
            <person name="Farmer C."/>
            <person name="Delahaunty K."/>
            <person name="Markovic C."/>
            <person name="Hall O."/>
            <person name="Minx P."/>
            <person name="Tomlinson C."/>
            <person name="Mitreva M."/>
            <person name="Nelson J."/>
            <person name="Hou S."/>
            <person name="Wollam A."/>
            <person name="Pepin K.H."/>
            <person name="Johnson M."/>
            <person name="Bhonagiri V."/>
            <person name="Zhang X."/>
            <person name="Suruliraj S."/>
            <person name="Warren W."/>
            <person name="Chinwalla A."/>
            <person name="Mardis E.R."/>
            <person name="Wilson R.K."/>
        </authorList>
    </citation>
    <scope>NUCLEOTIDE SEQUENCE [LARGE SCALE GENOMIC DNA]</scope>
    <source>
        <strain evidence="1 2">ATCC 23685</strain>
    </source>
</reference>
<evidence type="ECO:0000313" key="2">
    <source>
        <dbReference type="Proteomes" id="UP000003692"/>
    </source>
</evidence>
<evidence type="ECO:0000313" key="1">
    <source>
        <dbReference type="EMBL" id="EFE22979.1"/>
    </source>
</evidence>
<dbReference type="EMBL" id="ADGK01000148">
    <property type="protein sequence ID" value="EFE22979.1"/>
    <property type="molecule type" value="Genomic_DNA"/>
</dbReference>